<organism evidence="1 2">
    <name type="scientific">Melastoma candidum</name>
    <dbReference type="NCBI Taxonomy" id="119954"/>
    <lineage>
        <taxon>Eukaryota</taxon>
        <taxon>Viridiplantae</taxon>
        <taxon>Streptophyta</taxon>
        <taxon>Embryophyta</taxon>
        <taxon>Tracheophyta</taxon>
        <taxon>Spermatophyta</taxon>
        <taxon>Magnoliopsida</taxon>
        <taxon>eudicotyledons</taxon>
        <taxon>Gunneridae</taxon>
        <taxon>Pentapetalae</taxon>
        <taxon>rosids</taxon>
        <taxon>malvids</taxon>
        <taxon>Myrtales</taxon>
        <taxon>Melastomataceae</taxon>
        <taxon>Melastomatoideae</taxon>
        <taxon>Melastomateae</taxon>
        <taxon>Melastoma</taxon>
    </lineage>
</organism>
<sequence>MAHPVSLALCNNIVLESEALLPRTIRGREVDQRGCLVDNYITLLNILLSRKAESLVSLQARLARCQHRLKEQEMPSRKKDP</sequence>
<gene>
    <name evidence="1" type="ORF">MLD38_019641</name>
</gene>
<comment type="caution">
    <text evidence="1">The sequence shown here is derived from an EMBL/GenBank/DDBJ whole genome shotgun (WGS) entry which is preliminary data.</text>
</comment>
<protein>
    <submittedName>
        <fullName evidence="1">Uncharacterized protein</fullName>
    </submittedName>
</protein>
<name>A0ACB9QXM0_9MYRT</name>
<evidence type="ECO:0000313" key="2">
    <source>
        <dbReference type="Proteomes" id="UP001057402"/>
    </source>
</evidence>
<dbReference type="Proteomes" id="UP001057402">
    <property type="component" value="Chromosome 5"/>
</dbReference>
<proteinExistence type="predicted"/>
<reference evidence="2" key="1">
    <citation type="journal article" date="2023" name="Front. Plant Sci.">
        <title>Chromosomal-level genome assembly of Melastoma candidum provides insights into trichome evolution.</title>
        <authorList>
            <person name="Zhong Y."/>
            <person name="Wu W."/>
            <person name="Sun C."/>
            <person name="Zou P."/>
            <person name="Liu Y."/>
            <person name="Dai S."/>
            <person name="Zhou R."/>
        </authorList>
    </citation>
    <scope>NUCLEOTIDE SEQUENCE [LARGE SCALE GENOMIC DNA]</scope>
</reference>
<keyword evidence="2" id="KW-1185">Reference proteome</keyword>
<accession>A0ACB9QXM0</accession>
<evidence type="ECO:0000313" key="1">
    <source>
        <dbReference type="EMBL" id="KAI4371400.1"/>
    </source>
</evidence>
<dbReference type="EMBL" id="CM042884">
    <property type="protein sequence ID" value="KAI4371400.1"/>
    <property type="molecule type" value="Genomic_DNA"/>
</dbReference>